<sequence>MARRVGAGLLLETPTWRAGAEWAASLGHDVHAAAGLNHRAVDLVHALRGRLTDLLAVRVVGTIGPLGDGYVAGERLDPDDAASRHLPQVAALAGAGVDAVTAYTLTGAAEAVGVVRAARSVGVPVAVSFTVETDGTLPDGTALADAVRRLEREAPADGYLVNCAHPDHVARALDGDGGDGHDGDDSHDGGWRSRILGLRPNASTLSHAELDAAETLDEGDLDLLVDRTEHLRQRLPALRVLGGCCGTDVSHVAALWAGPPGRALLGAR</sequence>
<dbReference type="InterPro" id="IPR003726">
    <property type="entry name" value="HCY_dom"/>
</dbReference>
<dbReference type="InterPro" id="IPR036589">
    <property type="entry name" value="HCY_dom_sf"/>
</dbReference>
<evidence type="ECO:0000256" key="2">
    <source>
        <dbReference type="ARBA" id="ARBA00022679"/>
    </source>
</evidence>
<evidence type="ECO:0000256" key="1">
    <source>
        <dbReference type="ARBA" id="ARBA00022603"/>
    </source>
</evidence>
<gene>
    <name evidence="5" type="ORF">V6R90_03805</name>
</gene>
<evidence type="ECO:0000256" key="3">
    <source>
        <dbReference type="PROSITE-ProRule" id="PRU00333"/>
    </source>
</evidence>
<dbReference type="Pfam" id="PF02574">
    <property type="entry name" value="S-methyl_trans"/>
    <property type="match status" value="1"/>
</dbReference>
<dbReference type="Proteomes" id="UP001482520">
    <property type="component" value="Unassembled WGS sequence"/>
</dbReference>
<keyword evidence="3" id="KW-0862">Zinc</keyword>
<evidence type="ECO:0000313" key="6">
    <source>
        <dbReference type="Proteomes" id="UP001482520"/>
    </source>
</evidence>
<feature type="domain" description="Hcy-binding" evidence="4">
    <location>
        <begin position="1"/>
        <end position="259"/>
    </location>
</feature>
<organism evidence="5 6">
    <name type="scientific">Nocardioides kribbensis</name>
    <dbReference type="NCBI Taxonomy" id="305517"/>
    <lineage>
        <taxon>Bacteria</taxon>
        <taxon>Bacillati</taxon>
        <taxon>Actinomycetota</taxon>
        <taxon>Actinomycetes</taxon>
        <taxon>Propionibacteriales</taxon>
        <taxon>Nocardioidaceae</taxon>
        <taxon>Nocardioides</taxon>
    </lineage>
</organism>
<keyword evidence="3" id="KW-0479">Metal-binding</keyword>
<name>A0ABV1NV60_9ACTN</name>
<feature type="binding site" evidence="3">
    <location>
        <position position="163"/>
    </location>
    <ligand>
        <name>Zn(2+)</name>
        <dbReference type="ChEBI" id="CHEBI:29105"/>
    </ligand>
</feature>
<keyword evidence="6" id="KW-1185">Reference proteome</keyword>
<dbReference type="PANTHER" id="PTHR11103:SF18">
    <property type="entry name" value="SLR1189 PROTEIN"/>
    <property type="match status" value="1"/>
</dbReference>
<dbReference type="EMBL" id="JBEGDP010000002">
    <property type="protein sequence ID" value="MEQ7846391.1"/>
    <property type="molecule type" value="Genomic_DNA"/>
</dbReference>
<feature type="binding site" evidence="3">
    <location>
        <position position="244"/>
    </location>
    <ligand>
        <name>Zn(2+)</name>
        <dbReference type="ChEBI" id="CHEBI:29105"/>
    </ligand>
</feature>
<feature type="binding site" evidence="3">
    <location>
        <position position="245"/>
    </location>
    <ligand>
        <name>Zn(2+)</name>
        <dbReference type="ChEBI" id="CHEBI:29105"/>
    </ligand>
</feature>
<accession>A0ABV1NV60</accession>
<reference evidence="5 6" key="1">
    <citation type="submission" date="2024-02" db="EMBL/GenBank/DDBJ databases">
        <title>Full genome sequence of Nocardioides kribbensis.</title>
        <authorList>
            <person name="Poletto B.L."/>
            <person name="Silva G."/>
            <person name="Galante D."/>
            <person name="Campos K.R."/>
            <person name="Santos M.B.N."/>
            <person name="Sacchi C.T."/>
        </authorList>
    </citation>
    <scope>NUCLEOTIDE SEQUENCE [LARGE SCALE GENOMIC DNA]</scope>
    <source>
        <strain evidence="5 6">O4R</strain>
    </source>
</reference>
<dbReference type="PANTHER" id="PTHR11103">
    <property type="entry name" value="SLR1189 PROTEIN"/>
    <property type="match status" value="1"/>
</dbReference>
<protein>
    <submittedName>
        <fullName evidence="5">Homocysteine S-methyltransferase family protein</fullName>
    </submittedName>
</protein>
<keyword evidence="1 3" id="KW-0489">Methyltransferase</keyword>
<comment type="cofactor">
    <cofactor evidence="3">
        <name>Zn(2+)</name>
        <dbReference type="ChEBI" id="CHEBI:29105"/>
    </cofactor>
</comment>
<proteinExistence type="predicted"/>
<dbReference type="PROSITE" id="PS50970">
    <property type="entry name" value="HCY"/>
    <property type="match status" value="1"/>
</dbReference>
<comment type="caution">
    <text evidence="5">The sequence shown here is derived from an EMBL/GenBank/DDBJ whole genome shotgun (WGS) entry which is preliminary data.</text>
</comment>
<evidence type="ECO:0000259" key="4">
    <source>
        <dbReference type="PROSITE" id="PS50970"/>
    </source>
</evidence>
<dbReference type="Gene3D" id="3.20.20.330">
    <property type="entry name" value="Homocysteine-binding-like domain"/>
    <property type="match status" value="1"/>
</dbReference>
<keyword evidence="2 3" id="KW-0808">Transferase</keyword>
<dbReference type="SUPFAM" id="SSF82282">
    <property type="entry name" value="Homocysteine S-methyltransferase"/>
    <property type="match status" value="1"/>
</dbReference>
<dbReference type="RefSeq" id="WP_349803829.1">
    <property type="nucleotide sequence ID" value="NZ_JBEGDP010000002.1"/>
</dbReference>
<evidence type="ECO:0000313" key="5">
    <source>
        <dbReference type="EMBL" id="MEQ7846391.1"/>
    </source>
</evidence>